<proteinExistence type="evidence at transcript level"/>
<protein>
    <submittedName>
        <fullName evidence="1">RH17774p</fullName>
    </submittedName>
</protein>
<dbReference type="AlphaFoldDB" id="Q8IGH6"/>
<sequence length="131" mass="14739">ACFCPLLLGPLFHDVITYANATKAQRRAKCFENLLSPASQRVARTLAPRLPRLPRLPQLFPALGFWVIRFPRALRLRQAASYRAYPLWPALRLCFPYFIPALFAFLGPHPLSLPGASLSAKYFSAARVAEK</sequence>
<feature type="non-terminal residue" evidence="1">
    <location>
        <position position="1"/>
    </location>
</feature>
<dbReference type="EMBL" id="BT001781">
    <property type="protein sequence ID" value="AAN71536.1"/>
    <property type="molecule type" value="mRNA"/>
</dbReference>
<evidence type="ECO:0000313" key="1">
    <source>
        <dbReference type="EMBL" id="AAN71536.1"/>
    </source>
</evidence>
<accession>Q8IGH6</accession>
<organism evidence="1">
    <name type="scientific">Drosophila melanogaster</name>
    <name type="common">Fruit fly</name>
    <dbReference type="NCBI Taxonomy" id="7227"/>
    <lineage>
        <taxon>Eukaryota</taxon>
        <taxon>Metazoa</taxon>
        <taxon>Ecdysozoa</taxon>
        <taxon>Arthropoda</taxon>
        <taxon>Hexapoda</taxon>
        <taxon>Insecta</taxon>
        <taxon>Pterygota</taxon>
        <taxon>Neoptera</taxon>
        <taxon>Endopterygota</taxon>
        <taxon>Diptera</taxon>
        <taxon>Brachycera</taxon>
        <taxon>Muscomorpha</taxon>
        <taxon>Ephydroidea</taxon>
        <taxon>Drosophilidae</taxon>
        <taxon>Drosophila</taxon>
        <taxon>Sophophora</taxon>
    </lineage>
</organism>
<reference evidence="1" key="1">
    <citation type="submission" date="2002-11" db="EMBL/GenBank/DDBJ databases">
        <authorList>
            <person name="Stapleton M."/>
            <person name="Brokstein P."/>
            <person name="Hong L."/>
            <person name="Agbayani A."/>
            <person name="Carlson J."/>
            <person name="Champe M."/>
            <person name="Chavez C."/>
            <person name="Dorsett V."/>
            <person name="Dresnek D."/>
            <person name="Farfan D."/>
            <person name="Frise E."/>
            <person name="George R."/>
            <person name="Gonzalez M."/>
            <person name="Guarin H."/>
            <person name="Kronmiller B."/>
            <person name="Li P."/>
            <person name="Liao G."/>
            <person name="Miranda A."/>
            <person name="Mungall C.J."/>
            <person name="Nunoo J."/>
            <person name="Pacleb J."/>
            <person name="Paragas V."/>
            <person name="Park S."/>
            <person name="Patel S."/>
            <person name="Phouanenavong S."/>
            <person name="Wan K."/>
            <person name="Yu C."/>
            <person name="Lewis S.E."/>
            <person name="Rubin G.M."/>
            <person name="Celniker S."/>
        </authorList>
    </citation>
    <scope>NUCLEOTIDE SEQUENCE</scope>
    <source>
        <strain evidence="1">Berkeley</strain>
    </source>
</reference>
<name>Q8IGH6_DROME</name>